<dbReference type="Proteomes" id="UP000597762">
    <property type="component" value="Unassembled WGS sequence"/>
</dbReference>
<accession>A0A812DDL2</accession>
<keyword evidence="3" id="KW-1185">Reference proteome</keyword>
<proteinExistence type="predicted"/>
<protein>
    <submittedName>
        <fullName evidence="2">Uncharacterized protein</fullName>
    </submittedName>
</protein>
<evidence type="ECO:0000313" key="3">
    <source>
        <dbReference type="Proteomes" id="UP000597762"/>
    </source>
</evidence>
<dbReference type="EMBL" id="CAHIKZ030003209">
    <property type="protein sequence ID" value="CAE1297583.1"/>
    <property type="molecule type" value="Genomic_DNA"/>
</dbReference>
<reference evidence="2" key="1">
    <citation type="submission" date="2021-01" db="EMBL/GenBank/DDBJ databases">
        <authorList>
            <person name="Li R."/>
            <person name="Bekaert M."/>
        </authorList>
    </citation>
    <scope>NUCLEOTIDE SEQUENCE</scope>
    <source>
        <strain evidence="2">Farmed</strain>
    </source>
</reference>
<feature type="region of interest" description="Disordered" evidence="1">
    <location>
        <begin position="213"/>
        <end position="275"/>
    </location>
</feature>
<organism evidence="2 3">
    <name type="scientific">Acanthosepion pharaonis</name>
    <name type="common">Pharaoh cuttlefish</name>
    <name type="synonym">Sepia pharaonis</name>
    <dbReference type="NCBI Taxonomy" id="158019"/>
    <lineage>
        <taxon>Eukaryota</taxon>
        <taxon>Metazoa</taxon>
        <taxon>Spiralia</taxon>
        <taxon>Lophotrochozoa</taxon>
        <taxon>Mollusca</taxon>
        <taxon>Cephalopoda</taxon>
        <taxon>Coleoidea</taxon>
        <taxon>Decapodiformes</taxon>
        <taxon>Sepiida</taxon>
        <taxon>Sepiina</taxon>
        <taxon>Sepiidae</taxon>
        <taxon>Acanthosepion</taxon>
    </lineage>
</organism>
<sequence length="275" mass="30139">MFASCRARTESDVKPPGKREDPFAPHASKSGTMEMAVVRAARWAVVAEQCRHPRRPRPVAYGIKAAKLNAKSETPSFTRCPVCRSAAMHWLGPTRQNPRLKHPRRRRPFAWPEHGYAMPPARSDRYGKARTVKYRYRPRNDPDLGRPSAIMPTIRRSNAPAHPPSFQDGGKEPTEHIRQEFGQGIRVASAADMPGRPSNIGAQLVHLPAPASSPRAWAKRASPAGVGTTPDRLRTSKVVPTSPRYRAAPGAGGGQGQIHACRSGGDASSFYHLTK</sequence>
<dbReference type="AlphaFoldDB" id="A0A812DDL2"/>
<feature type="region of interest" description="Disordered" evidence="1">
    <location>
        <begin position="1"/>
        <end position="31"/>
    </location>
</feature>
<feature type="compositionally biased region" description="Basic and acidic residues" evidence="1">
    <location>
        <begin position="7"/>
        <end position="23"/>
    </location>
</feature>
<name>A0A812DDL2_ACAPH</name>
<evidence type="ECO:0000313" key="2">
    <source>
        <dbReference type="EMBL" id="CAE1297583.1"/>
    </source>
</evidence>
<gene>
    <name evidence="2" type="ORF">SPHA_52073</name>
</gene>
<evidence type="ECO:0000256" key="1">
    <source>
        <dbReference type="SAM" id="MobiDB-lite"/>
    </source>
</evidence>
<comment type="caution">
    <text evidence="2">The sequence shown here is derived from an EMBL/GenBank/DDBJ whole genome shotgun (WGS) entry which is preliminary data.</text>
</comment>